<proteinExistence type="predicted"/>
<dbReference type="AlphaFoldDB" id="A0A450WL06"/>
<sequence length="185" mass="20772">MKIQIHDFGPIHCFECDSSKDLHLIVGENNVGKSYGITVVYLLLKALMESRKDLDSTEFLHGRVTQLPEALFDRISALNAGDEADIGDIFRDEIIGLLKDTFLKRFRDYIGETYGTIDHVTNQFSGESPRIRLTFGSAEIEIGVAKPEKVLEVKELMVGGGATLRRVVESRPPDYEADNIVIYHD</sequence>
<gene>
    <name evidence="1" type="ORF">BECKLPF1236B_GA0070989_11243</name>
</gene>
<evidence type="ECO:0008006" key="2">
    <source>
        <dbReference type="Google" id="ProtNLM"/>
    </source>
</evidence>
<organism evidence="1">
    <name type="scientific">Candidatus Kentrum sp. LPFa</name>
    <dbReference type="NCBI Taxonomy" id="2126335"/>
    <lineage>
        <taxon>Bacteria</taxon>
        <taxon>Pseudomonadati</taxon>
        <taxon>Pseudomonadota</taxon>
        <taxon>Gammaproteobacteria</taxon>
        <taxon>Candidatus Kentrum</taxon>
    </lineage>
</organism>
<dbReference type="InterPro" id="IPR027417">
    <property type="entry name" value="P-loop_NTPase"/>
</dbReference>
<name>A0A450WL06_9GAMM</name>
<accession>A0A450WL06</accession>
<reference evidence="1" key="1">
    <citation type="submission" date="2019-02" db="EMBL/GenBank/DDBJ databases">
        <authorList>
            <person name="Gruber-Vodicka R. H."/>
            <person name="Seah K. B. B."/>
        </authorList>
    </citation>
    <scope>NUCLEOTIDE SEQUENCE</scope>
    <source>
        <strain evidence="1">BECK_S313</strain>
    </source>
</reference>
<protein>
    <recommendedName>
        <fullName evidence="2">AAA domain-containing protein</fullName>
    </recommendedName>
</protein>
<dbReference type="Gene3D" id="3.40.50.300">
    <property type="entry name" value="P-loop containing nucleotide triphosphate hydrolases"/>
    <property type="match status" value="1"/>
</dbReference>
<evidence type="ECO:0000313" key="1">
    <source>
        <dbReference type="EMBL" id="VFK17735.1"/>
    </source>
</evidence>
<dbReference type="EMBL" id="CAADFK010000124">
    <property type="protein sequence ID" value="VFK17735.1"/>
    <property type="molecule type" value="Genomic_DNA"/>
</dbReference>